<dbReference type="RefSeq" id="WP_347920121.1">
    <property type="nucleotide sequence ID" value="NZ_JBDXMX010000003.1"/>
</dbReference>
<dbReference type="PANTHER" id="PTHR31272">
    <property type="entry name" value="CYTOCHROME C-TYPE BIOGENESIS PROTEIN HI_1454-RELATED"/>
    <property type="match status" value="1"/>
</dbReference>
<evidence type="ECO:0000313" key="8">
    <source>
        <dbReference type="EMBL" id="MEO9247480.1"/>
    </source>
</evidence>
<feature type="transmembrane region" description="Helical" evidence="6">
    <location>
        <begin position="231"/>
        <end position="251"/>
    </location>
</feature>
<evidence type="ECO:0000259" key="7">
    <source>
        <dbReference type="Pfam" id="PF02683"/>
    </source>
</evidence>
<evidence type="ECO:0000256" key="4">
    <source>
        <dbReference type="ARBA" id="ARBA00022989"/>
    </source>
</evidence>
<sequence>MLQASAITAVSTTVGTAVNNPFAEIVMDGSLLLAIPIALLAGLVSFLSPCVLPLVPGYLGYVTGLTGADLQDQRRGRMVLGIALFVLGFSAVFVLVGIVFSQITIWLQGDGEWLTRVLGVVVMILGVVFMGGFGLLQQDRRLHLQPRAGLWGAPVLGVTFGLGWAPCIGPTMAAVLAMSTAGSTNPGKGAFLAFVYCLGLGLPFLLIALGLRRGMGALRFFRTHRVTVMRVGGGLLIVLGALMVSGLWNTWVLQLQTWFANEVRLPI</sequence>
<dbReference type="InterPro" id="IPR003834">
    <property type="entry name" value="Cyt_c_assmbl_TM_dom"/>
</dbReference>
<feature type="domain" description="Cytochrome C biogenesis protein transmembrane" evidence="7">
    <location>
        <begin position="32"/>
        <end position="213"/>
    </location>
</feature>
<comment type="subcellular location">
    <subcellularLocation>
        <location evidence="1">Membrane</location>
        <topology evidence="1">Multi-pass membrane protein</topology>
    </subcellularLocation>
</comment>
<feature type="transmembrane region" description="Helical" evidence="6">
    <location>
        <begin position="190"/>
        <end position="211"/>
    </location>
</feature>
<feature type="transmembrane region" description="Helical" evidence="6">
    <location>
        <begin position="79"/>
        <end position="107"/>
    </location>
</feature>
<keyword evidence="9" id="KW-1185">Reference proteome</keyword>
<comment type="similarity">
    <text evidence="2">Belongs to the DsbD family.</text>
</comment>
<dbReference type="InterPro" id="IPR051790">
    <property type="entry name" value="Cytochrome_c-biogenesis_DsbD"/>
</dbReference>
<keyword evidence="4 6" id="KW-1133">Transmembrane helix</keyword>
<feature type="transmembrane region" description="Helical" evidence="6">
    <location>
        <begin position="148"/>
        <end position="178"/>
    </location>
</feature>
<gene>
    <name evidence="8" type="ORF">ABDK96_07295</name>
</gene>
<accession>A0ABV0IJ25</accession>
<evidence type="ECO:0000256" key="6">
    <source>
        <dbReference type="SAM" id="Phobius"/>
    </source>
</evidence>
<keyword evidence="3 6" id="KW-0812">Transmembrane</keyword>
<organism evidence="8 9">
    <name type="scientific">Citricoccus nitrophenolicus</name>
    <dbReference type="NCBI Taxonomy" id="863575"/>
    <lineage>
        <taxon>Bacteria</taxon>
        <taxon>Bacillati</taxon>
        <taxon>Actinomycetota</taxon>
        <taxon>Actinomycetes</taxon>
        <taxon>Micrococcales</taxon>
        <taxon>Micrococcaceae</taxon>
        <taxon>Citricoccus</taxon>
    </lineage>
</organism>
<evidence type="ECO:0000256" key="5">
    <source>
        <dbReference type="ARBA" id="ARBA00023136"/>
    </source>
</evidence>
<dbReference type="PANTHER" id="PTHR31272:SF4">
    <property type="entry name" value="CYTOCHROME C-TYPE BIOGENESIS PROTEIN HI_1454-RELATED"/>
    <property type="match status" value="1"/>
</dbReference>
<dbReference type="Proteomes" id="UP001484097">
    <property type="component" value="Unassembled WGS sequence"/>
</dbReference>
<evidence type="ECO:0000256" key="1">
    <source>
        <dbReference type="ARBA" id="ARBA00004141"/>
    </source>
</evidence>
<evidence type="ECO:0000313" key="9">
    <source>
        <dbReference type="Proteomes" id="UP001484097"/>
    </source>
</evidence>
<comment type="caution">
    <text evidence="8">The sequence shown here is derived from an EMBL/GenBank/DDBJ whole genome shotgun (WGS) entry which is preliminary data.</text>
</comment>
<keyword evidence="5 6" id="KW-0472">Membrane</keyword>
<dbReference type="Pfam" id="PF02683">
    <property type="entry name" value="DsbD_TM"/>
    <property type="match status" value="1"/>
</dbReference>
<evidence type="ECO:0000256" key="2">
    <source>
        <dbReference type="ARBA" id="ARBA00006143"/>
    </source>
</evidence>
<reference evidence="8 9" key="1">
    <citation type="submission" date="2024-05" db="EMBL/GenBank/DDBJ databases">
        <authorList>
            <person name="Yi C."/>
        </authorList>
    </citation>
    <scope>NUCLEOTIDE SEQUENCE [LARGE SCALE GENOMIC DNA]</scope>
    <source>
        <strain evidence="8 9">XS13</strain>
    </source>
</reference>
<proteinExistence type="inferred from homology"/>
<name>A0ABV0IJ25_9MICC</name>
<protein>
    <submittedName>
        <fullName evidence="8">Cytochrome c biogenesis protein CcdA</fullName>
    </submittedName>
</protein>
<feature type="transmembrane region" description="Helical" evidence="6">
    <location>
        <begin position="113"/>
        <end position="136"/>
    </location>
</feature>
<dbReference type="EMBL" id="JBDXMX010000003">
    <property type="protein sequence ID" value="MEO9247480.1"/>
    <property type="molecule type" value="Genomic_DNA"/>
</dbReference>
<feature type="transmembrane region" description="Helical" evidence="6">
    <location>
        <begin position="33"/>
        <end position="59"/>
    </location>
</feature>
<evidence type="ECO:0000256" key="3">
    <source>
        <dbReference type="ARBA" id="ARBA00022692"/>
    </source>
</evidence>